<dbReference type="InterPro" id="IPR003380">
    <property type="entry name" value="SKI/SNO/DAC"/>
</dbReference>
<dbReference type="Gene3D" id="3.10.390.10">
    <property type="entry name" value="SAND domain-like"/>
    <property type="match status" value="1"/>
</dbReference>
<evidence type="ECO:0000259" key="3">
    <source>
        <dbReference type="SMART" id="SM01046"/>
    </source>
</evidence>
<dbReference type="InterPro" id="IPR014890">
    <property type="entry name" value="c-SKI_SMAD4-bd_dom"/>
</dbReference>
<dbReference type="SUPFAM" id="SSF46955">
    <property type="entry name" value="Putative DNA-binding domain"/>
    <property type="match status" value="1"/>
</dbReference>
<feature type="domain" description="c-SKI SMAD4-binding" evidence="3">
    <location>
        <begin position="234"/>
        <end position="325"/>
    </location>
</feature>
<dbReference type="Pfam" id="PF02437">
    <property type="entry name" value="Ski_Sno_DHD"/>
    <property type="match status" value="1"/>
</dbReference>
<name>A0ABD2L005_9BILA</name>
<dbReference type="InterPro" id="IPR023216">
    <property type="entry name" value="Tscrpt_reg_SKI_SnoN"/>
</dbReference>
<dbReference type="SUPFAM" id="SSF63763">
    <property type="entry name" value="SAND domain-like"/>
    <property type="match status" value="1"/>
</dbReference>
<accession>A0ABD2L005</accession>
<dbReference type="PANTHER" id="PTHR10005">
    <property type="entry name" value="SKI ONCOGENE-RELATED"/>
    <property type="match status" value="1"/>
</dbReference>
<evidence type="ECO:0000256" key="2">
    <source>
        <dbReference type="SAM" id="MobiDB-lite"/>
    </source>
</evidence>
<dbReference type="InterPro" id="IPR010919">
    <property type="entry name" value="SAND-like_dom_sf"/>
</dbReference>
<feature type="region of interest" description="Disordered" evidence="2">
    <location>
        <begin position="78"/>
        <end position="106"/>
    </location>
</feature>
<sequence length="340" mass="37880">MSSELVRLSGEGAEGPPYEAAKRPSEYLWRNKLVRGAEGPLMLDQTPSTSSAAVTYTNLSIDDRDTLMKNLQKLFKTHHQEQNVTTNDQQPGSSTSKGAESRTMKTAARGQNEFPFFTPRDSKYSTLKSTVVDGKALGCFIIGGECRLSFPQMRALCLGEIPTQKIDESMKLLAIVNALATEEQLTVLKRAGLAHPSLSKCELITKTNAERIISLLNSIGTSPIDEVQRSQLHSFRVVHDCFGGCSALLFPELAPNPCFECCICHRMFTPEDFCRHTHQPTSNNNECFWGFDVSNWPFYIRVDDEEAPADEESERQFVAFVQSYSNNQRNGTSFTGRTAI</sequence>
<dbReference type="Gene3D" id="3.10.260.20">
    <property type="entry name" value="Ski"/>
    <property type="match status" value="1"/>
</dbReference>
<organism evidence="4 5">
    <name type="scientific">Heterodera trifolii</name>
    <dbReference type="NCBI Taxonomy" id="157864"/>
    <lineage>
        <taxon>Eukaryota</taxon>
        <taxon>Metazoa</taxon>
        <taxon>Ecdysozoa</taxon>
        <taxon>Nematoda</taxon>
        <taxon>Chromadorea</taxon>
        <taxon>Rhabditida</taxon>
        <taxon>Tylenchina</taxon>
        <taxon>Tylenchomorpha</taxon>
        <taxon>Tylenchoidea</taxon>
        <taxon>Heteroderidae</taxon>
        <taxon>Heteroderinae</taxon>
        <taxon>Heterodera</taxon>
    </lineage>
</organism>
<dbReference type="SMART" id="SM01046">
    <property type="entry name" value="c-SKI_SMAD_bind"/>
    <property type="match status" value="1"/>
</dbReference>
<keyword evidence="5" id="KW-1185">Reference proteome</keyword>
<dbReference type="Proteomes" id="UP001620626">
    <property type="component" value="Unassembled WGS sequence"/>
</dbReference>
<proteinExistence type="inferred from homology"/>
<evidence type="ECO:0000313" key="4">
    <source>
        <dbReference type="EMBL" id="KAL3108494.1"/>
    </source>
</evidence>
<dbReference type="Pfam" id="PF08782">
    <property type="entry name" value="c-SKI_SMAD_bind"/>
    <property type="match status" value="1"/>
</dbReference>
<comment type="similarity">
    <text evidence="1">Belongs to the SKI family.</text>
</comment>
<feature type="compositionally biased region" description="Polar residues" evidence="2">
    <location>
        <begin position="82"/>
        <end position="98"/>
    </location>
</feature>
<comment type="caution">
    <text evidence="4">The sequence shown here is derived from an EMBL/GenBank/DDBJ whole genome shotgun (WGS) entry which is preliminary data.</text>
</comment>
<evidence type="ECO:0000256" key="1">
    <source>
        <dbReference type="ARBA" id="ARBA00009513"/>
    </source>
</evidence>
<dbReference type="InterPro" id="IPR009061">
    <property type="entry name" value="DNA-bd_dom_put_sf"/>
</dbReference>
<evidence type="ECO:0000313" key="5">
    <source>
        <dbReference type="Proteomes" id="UP001620626"/>
    </source>
</evidence>
<dbReference type="PANTHER" id="PTHR10005:SF25">
    <property type="entry name" value="SNO ONCOGENE, ISOFORM B"/>
    <property type="match status" value="1"/>
</dbReference>
<reference evidence="4 5" key="1">
    <citation type="submission" date="2024-10" db="EMBL/GenBank/DDBJ databases">
        <authorList>
            <person name="Kim D."/>
        </authorList>
    </citation>
    <scope>NUCLEOTIDE SEQUENCE [LARGE SCALE GENOMIC DNA]</scope>
    <source>
        <strain evidence="4">BH-2024</strain>
    </source>
</reference>
<dbReference type="AlphaFoldDB" id="A0ABD2L005"/>
<protein>
    <recommendedName>
        <fullName evidence="3">c-SKI SMAD4-binding domain-containing protein</fullName>
    </recommendedName>
</protein>
<gene>
    <name evidence="4" type="ORF">niasHT_015416</name>
</gene>
<dbReference type="EMBL" id="JBICBT010000590">
    <property type="protein sequence ID" value="KAL3108494.1"/>
    <property type="molecule type" value="Genomic_DNA"/>
</dbReference>
<dbReference type="InterPro" id="IPR037000">
    <property type="entry name" value="Ski_DNA-bd_sf"/>
</dbReference>